<evidence type="ECO:0000256" key="5">
    <source>
        <dbReference type="ARBA" id="ARBA00022792"/>
    </source>
</evidence>
<evidence type="ECO:0000313" key="10">
    <source>
        <dbReference type="EMBL" id="KAF6110095.1"/>
    </source>
</evidence>
<evidence type="ECO:0000256" key="7">
    <source>
        <dbReference type="ARBA" id="ARBA00023128"/>
    </source>
</evidence>
<keyword evidence="7 9" id="KW-0496">Mitochondrion</keyword>
<evidence type="ECO:0000256" key="3">
    <source>
        <dbReference type="ARBA" id="ARBA00006792"/>
    </source>
</evidence>
<evidence type="ECO:0000256" key="6">
    <source>
        <dbReference type="ARBA" id="ARBA00022989"/>
    </source>
</evidence>
<gene>
    <name evidence="10" type="ORF">HJG60_012984</name>
</gene>
<comment type="subunit">
    <text evidence="9">Component of the mitochondrial contact site and cristae organizing system (MICOS) complex.</text>
</comment>
<dbReference type="PANTHER" id="PTHR21304">
    <property type="entry name" value="MICOS COMPLEX SUBUNIT MIC10"/>
    <property type="match status" value="1"/>
</dbReference>
<reference evidence="10 11" key="1">
    <citation type="journal article" date="2020" name="Nature">
        <title>Six reference-quality genomes reveal evolution of bat adaptations.</title>
        <authorList>
            <person name="Jebb D."/>
            <person name="Huang Z."/>
            <person name="Pippel M."/>
            <person name="Hughes G.M."/>
            <person name="Lavrichenko K."/>
            <person name="Devanna P."/>
            <person name="Winkler S."/>
            <person name="Jermiin L.S."/>
            <person name="Skirmuntt E.C."/>
            <person name="Katzourakis A."/>
            <person name="Burkitt-Gray L."/>
            <person name="Ray D.A."/>
            <person name="Sullivan K.A.M."/>
            <person name="Roscito J.G."/>
            <person name="Kirilenko B.M."/>
            <person name="Davalos L.M."/>
            <person name="Corthals A.P."/>
            <person name="Power M.L."/>
            <person name="Jones G."/>
            <person name="Ransome R.D."/>
            <person name="Dechmann D.K.N."/>
            <person name="Locatelli A.G."/>
            <person name="Puechmaille S.J."/>
            <person name="Fedrigo O."/>
            <person name="Jarvis E.D."/>
            <person name="Hiller M."/>
            <person name="Vernes S.C."/>
            <person name="Myers E.W."/>
            <person name="Teeling E.C."/>
        </authorList>
    </citation>
    <scope>NUCLEOTIDE SEQUENCE [LARGE SCALE GENOMIC DNA]</scope>
    <source>
        <strain evidence="10">Bat1K_MPI-CBG_1</strain>
    </source>
</reference>
<evidence type="ECO:0000256" key="1">
    <source>
        <dbReference type="ARBA" id="ARBA00002689"/>
    </source>
</evidence>
<comment type="similarity">
    <text evidence="3 9">Belongs to the MICOS complex subunit Mic10 family.</text>
</comment>
<organism evidence="10 11">
    <name type="scientific">Phyllostomus discolor</name>
    <name type="common">pale spear-nosed bat</name>
    <dbReference type="NCBI Taxonomy" id="89673"/>
    <lineage>
        <taxon>Eukaryota</taxon>
        <taxon>Metazoa</taxon>
        <taxon>Chordata</taxon>
        <taxon>Craniata</taxon>
        <taxon>Vertebrata</taxon>
        <taxon>Euteleostomi</taxon>
        <taxon>Mammalia</taxon>
        <taxon>Eutheria</taxon>
        <taxon>Laurasiatheria</taxon>
        <taxon>Chiroptera</taxon>
        <taxon>Yangochiroptera</taxon>
        <taxon>Phyllostomidae</taxon>
        <taxon>Phyllostominae</taxon>
        <taxon>Phyllostomus</taxon>
    </lineage>
</organism>
<keyword evidence="6" id="KW-1133">Transmembrane helix</keyword>
<dbReference type="Proteomes" id="UP000664940">
    <property type="component" value="Unassembled WGS sequence"/>
</dbReference>
<keyword evidence="8" id="KW-0472">Membrane</keyword>
<dbReference type="PANTHER" id="PTHR21304:SF0">
    <property type="entry name" value="MICOS COMPLEX SUBUNIT MIC10"/>
    <property type="match status" value="1"/>
</dbReference>
<comment type="function">
    <text evidence="1 9">Component of the MICOS complex, a large protein complex of the mitochondrial inner membrane that plays crucial roles in the maintenance of crista junctions, inner membrane architecture, and formation of contact sites to the outer membrane.</text>
</comment>
<keyword evidence="5 9" id="KW-0999">Mitochondrion inner membrane</keyword>
<evidence type="ECO:0000313" key="11">
    <source>
        <dbReference type="Proteomes" id="UP000664940"/>
    </source>
</evidence>
<dbReference type="AlphaFoldDB" id="A0A834E6Y8"/>
<proteinExistence type="inferred from homology"/>
<comment type="subcellular location">
    <subcellularLocation>
        <location evidence="2 9">Mitochondrion inner membrane</location>
        <topology evidence="2 9">Single-pass membrane protein</topology>
    </subcellularLocation>
</comment>
<evidence type="ECO:0000256" key="9">
    <source>
        <dbReference type="RuleBase" id="RU363011"/>
    </source>
</evidence>
<evidence type="ECO:0000256" key="4">
    <source>
        <dbReference type="ARBA" id="ARBA00022692"/>
    </source>
</evidence>
<dbReference type="Pfam" id="PF04418">
    <property type="entry name" value="DUF543"/>
    <property type="match status" value="1"/>
</dbReference>
<name>A0A834E6Y8_9CHIR</name>
<dbReference type="InterPro" id="IPR007512">
    <property type="entry name" value="Mic10"/>
</dbReference>
<evidence type="ECO:0000256" key="8">
    <source>
        <dbReference type="ARBA" id="ARBA00023136"/>
    </source>
</evidence>
<keyword evidence="4" id="KW-0812">Transmembrane</keyword>
<dbReference type="GO" id="GO:0061617">
    <property type="term" value="C:MICOS complex"/>
    <property type="evidence" value="ECO:0007669"/>
    <property type="project" value="UniProtKB-UniRule"/>
</dbReference>
<comment type="caution">
    <text evidence="10">The sequence shown here is derived from an EMBL/GenBank/DDBJ whole genome shotgun (WGS) entry which is preliminary data.</text>
</comment>
<accession>A0A834E6Y8</accession>
<evidence type="ECO:0000256" key="2">
    <source>
        <dbReference type="ARBA" id="ARBA00004434"/>
    </source>
</evidence>
<sequence>MSDSELGRKWDRCLADTVVKIGTGLGLGLVFSLTFFKSKCDSYHLSNMMSCCTHTAGALLEGAAAWLPAQPRMGAGSWAEDVGSAEVGWVEHLQNSPGAYLKYDVIENARPLCP</sequence>
<protein>
    <recommendedName>
        <fullName evidence="9">MICOS complex subunit MIC10</fullName>
    </recommendedName>
</protein>
<dbReference type="EMBL" id="JABVXQ010000005">
    <property type="protein sequence ID" value="KAF6110095.1"/>
    <property type="molecule type" value="Genomic_DNA"/>
</dbReference>